<dbReference type="InterPro" id="IPR008147">
    <property type="entry name" value="Gln_synt_N"/>
</dbReference>
<dbReference type="SMART" id="SM01230">
    <property type="entry name" value="Gln-synt_C"/>
    <property type="match status" value="1"/>
</dbReference>
<dbReference type="Pfam" id="PF18318">
    <property type="entry name" value="Gln-synt_C-ter"/>
    <property type="match status" value="1"/>
</dbReference>
<dbReference type="PROSITE" id="PS51987">
    <property type="entry name" value="GS_CATALYTIC"/>
    <property type="match status" value="1"/>
</dbReference>
<dbReference type="OrthoDB" id="415358at2759"/>
<dbReference type="GO" id="GO:0006542">
    <property type="term" value="P:glutamine biosynthetic process"/>
    <property type="evidence" value="ECO:0007669"/>
    <property type="project" value="InterPro"/>
</dbReference>
<dbReference type="OMA" id="ATHITHW"/>
<dbReference type="InterPro" id="IPR022147">
    <property type="entry name" value="GSIII_N"/>
</dbReference>
<accession>C5K6I4</accession>
<name>C5K6I4_PERM5</name>
<dbReference type="Gene3D" id="1.20.120.1560">
    <property type="match status" value="1"/>
</dbReference>
<feature type="domain" description="GS catalytic" evidence="4">
    <location>
        <begin position="199"/>
        <end position="631"/>
    </location>
</feature>
<dbReference type="PROSITE" id="PS51986">
    <property type="entry name" value="GS_BETA_GRASP"/>
    <property type="match status" value="1"/>
</dbReference>
<dbReference type="GeneID" id="9058568"/>
<feature type="domain" description="GS beta-grasp" evidence="3">
    <location>
        <begin position="86"/>
        <end position="179"/>
    </location>
</feature>
<evidence type="ECO:0000313" key="5">
    <source>
        <dbReference type="EMBL" id="EER19904.1"/>
    </source>
</evidence>
<dbReference type="InterPro" id="IPR014746">
    <property type="entry name" value="Gln_synth/guanido_kin_cat_dom"/>
</dbReference>
<sequence>MASNRVSAVSAIVDHNRDLSYGVDTKTTKHSFGMHVFSDRVMRDALPHSIYKQMHSTVENHEPLDPSLADTVAAAMKDWAVGLGATHFTHVFYPHTGSTAEKHESFIEPSGDGSALTRFDGSSLIQGEPDASSFPNGGIRGTYEARGYTAWDVTSPAYVLEKGGTMTLCIPTAFVSWTGDAIDLKIPLLRSMQAVEDAARRVLSHFVSESEPISNITSYCGPEQEYFLVDKRLVALRPDLIICDRTLFGCVPPKSQQFDDHYFGAIPDRILKCMTETESRLYKLGVPIKCRHNEVAPGQFEIVPLFETANIASDHQHLIMQVLKNTAEKHGFAAILHEKPFAGVNGSGKHVNWSIGNSTQGNFFEPTENPGANTRFLFFIAAVIRAVDIHAGLLRGSIASASNDHRLGAQEAPPAIISIYLGDQLFDIFEQIKSATKAGESDMGEYKLETRVKRTSMTLGAKTLPSLNKDAGDRNRTSPFAFTGNKFEFRAVGSSQSLSPSLIVLNTIMAQSLAYLGGLLEERIKNGMQLEEASKAIIGEVYRDHGRVVFNGDGYSDAWKEEAASRGLKILAKSPEAIAEFATPETIALFESCGVMNQSELTAKKNILLEIYFNRIAVEARCAYRIANTMILPACIKYQTDLAVNVERLKSATGLAPEFTTARLYEVSQLIEHLGKALAALKAMVDHKDNSDDPMVHARFAADEMRPAMKDLRDTVDSLEQILADEYWPLPTYQEMLFIK</sequence>
<dbReference type="SUPFAM" id="SSF55931">
    <property type="entry name" value="Glutamine synthetase/guanido kinase"/>
    <property type="match status" value="1"/>
</dbReference>
<evidence type="ECO:0000256" key="1">
    <source>
        <dbReference type="PROSITE-ProRule" id="PRU01330"/>
    </source>
</evidence>
<gene>
    <name evidence="5" type="ORF">Pmar_PMAR006796</name>
</gene>
<dbReference type="PROSITE" id="PS00181">
    <property type="entry name" value="GLNA_ATP"/>
    <property type="match status" value="1"/>
</dbReference>
<evidence type="ECO:0000256" key="2">
    <source>
        <dbReference type="RuleBase" id="RU000384"/>
    </source>
</evidence>
<dbReference type="Pfam" id="PF00120">
    <property type="entry name" value="Gln-synt_C"/>
    <property type="match status" value="1"/>
</dbReference>
<proteinExistence type="inferred from homology"/>
<dbReference type="InterPro" id="IPR052725">
    <property type="entry name" value="GS_Type-3"/>
</dbReference>
<dbReference type="Proteomes" id="UP000007800">
    <property type="component" value="Unassembled WGS sequence"/>
</dbReference>
<organism evidence="6">
    <name type="scientific">Perkinsus marinus (strain ATCC 50983 / TXsc)</name>
    <dbReference type="NCBI Taxonomy" id="423536"/>
    <lineage>
        <taxon>Eukaryota</taxon>
        <taxon>Sar</taxon>
        <taxon>Alveolata</taxon>
        <taxon>Perkinsozoa</taxon>
        <taxon>Perkinsea</taxon>
        <taxon>Perkinsida</taxon>
        <taxon>Perkinsidae</taxon>
        <taxon>Perkinsus</taxon>
    </lineage>
</organism>
<dbReference type="GO" id="GO:0004356">
    <property type="term" value="F:glutamine synthetase activity"/>
    <property type="evidence" value="ECO:0007669"/>
    <property type="project" value="InterPro"/>
</dbReference>
<protein>
    <submittedName>
        <fullName evidence="5">Glutamine synthetase, putative</fullName>
    </submittedName>
</protein>
<dbReference type="InterPro" id="IPR027303">
    <property type="entry name" value="Gln_synth_gly_rich_site"/>
</dbReference>
<evidence type="ECO:0000259" key="3">
    <source>
        <dbReference type="PROSITE" id="PS51986"/>
    </source>
</evidence>
<dbReference type="PANTHER" id="PTHR42974:SF1">
    <property type="entry name" value="TYPE-3 GLUTAMINE SYNTHETASE"/>
    <property type="match status" value="1"/>
</dbReference>
<evidence type="ECO:0000313" key="6">
    <source>
        <dbReference type="Proteomes" id="UP000007800"/>
    </source>
</evidence>
<dbReference type="InterPro" id="IPR040577">
    <property type="entry name" value="Gln-synt_C"/>
</dbReference>
<dbReference type="AlphaFoldDB" id="C5K6I4"/>
<dbReference type="RefSeq" id="XP_002788108.1">
    <property type="nucleotide sequence ID" value="XM_002788062.1"/>
</dbReference>
<dbReference type="Pfam" id="PF12437">
    <property type="entry name" value="GSIII_N"/>
    <property type="match status" value="1"/>
</dbReference>
<dbReference type="Gene3D" id="3.30.590.10">
    <property type="entry name" value="Glutamine synthetase/guanido kinase, catalytic domain"/>
    <property type="match status" value="1"/>
</dbReference>
<dbReference type="PANTHER" id="PTHR42974">
    <property type="entry name" value="GLUTAMINE SYNTHETASE"/>
    <property type="match status" value="1"/>
</dbReference>
<evidence type="ECO:0000259" key="4">
    <source>
        <dbReference type="PROSITE" id="PS51987"/>
    </source>
</evidence>
<comment type="similarity">
    <text evidence="1 2">Belongs to the glutamine synthetase family.</text>
</comment>
<keyword evidence="6" id="KW-1185">Reference proteome</keyword>
<dbReference type="InterPro" id="IPR008146">
    <property type="entry name" value="Gln_synth_cat_dom"/>
</dbReference>
<dbReference type="EMBL" id="GG670888">
    <property type="protein sequence ID" value="EER19904.1"/>
    <property type="molecule type" value="Genomic_DNA"/>
</dbReference>
<dbReference type="InParanoid" id="C5K6I4"/>
<reference evidence="5 6" key="1">
    <citation type="submission" date="2008-07" db="EMBL/GenBank/DDBJ databases">
        <authorList>
            <person name="El-Sayed N."/>
            <person name="Caler E."/>
            <person name="Inman J."/>
            <person name="Amedeo P."/>
            <person name="Hass B."/>
            <person name="Wortman J."/>
        </authorList>
    </citation>
    <scope>NUCLEOTIDE SEQUENCE [LARGE SCALE GENOMIC DNA]</scope>
    <source>
        <strain evidence="6">ATCC 50983 / TXsc</strain>
    </source>
</reference>